<dbReference type="EMBL" id="CP042914">
    <property type="protein sequence ID" value="QEG39236.1"/>
    <property type="molecule type" value="Genomic_DNA"/>
</dbReference>
<reference evidence="5 6" key="1">
    <citation type="submission" date="2019-08" db="EMBL/GenBank/DDBJ databases">
        <title>Deep-cultivation of Planctomycetes and their phenomic and genomic characterization uncovers novel biology.</title>
        <authorList>
            <person name="Wiegand S."/>
            <person name="Jogler M."/>
            <person name="Boedeker C."/>
            <person name="Pinto D."/>
            <person name="Vollmers J."/>
            <person name="Rivas-Marin E."/>
            <person name="Kohn T."/>
            <person name="Peeters S.H."/>
            <person name="Heuer A."/>
            <person name="Rast P."/>
            <person name="Oberbeckmann S."/>
            <person name="Bunk B."/>
            <person name="Jeske O."/>
            <person name="Meyerdierks A."/>
            <person name="Storesund J.E."/>
            <person name="Kallscheuer N."/>
            <person name="Luecker S."/>
            <person name="Lage O.M."/>
            <person name="Pohl T."/>
            <person name="Merkel B.J."/>
            <person name="Hornburger P."/>
            <person name="Mueller R.-W."/>
            <person name="Bruemmer F."/>
            <person name="Labrenz M."/>
            <person name="Spormann A.M."/>
            <person name="Op den Camp H."/>
            <person name="Overmann J."/>
            <person name="Amann R."/>
            <person name="Jetten M.S.M."/>
            <person name="Mascher T."/>
            <person name="Medema M.H."/>
            <person name="Devos D.P."/>
            <person name="Kaster A.-K."/>
            <person name="Ovreas L."/>
            <person name="Rohde M."/>
            <person name="Galperin M.Y."/>
            <person name="Jogler C."/>
        </authorList>
    </citation>
    <scope>NUCLEOTIDE SEQUENCE [LARGE SCALE GENOMIC DNA]</scope>
    <source>
        <strain evidence="5 6">UC8</strain>
    </source>
</reference>
<feature type="signal peptide" evidence="4">
    <location>
        <begin position="1"/>
        <end position="24"/>
    </location>
</feature>
<evidence type="ECO:0000256" key="1">
    <source>
        <dbReference type="ARBA" id="ARBA00009175"/>
    </source>
</evidence>
<dbReference type="Pfam" id="PF13531">
    <property type="entry name" value="SBP_bac_11"/>
    <property type="match status" value="2"/>
</dbReference>
<dbReference type="PANTHER" id="PTHR30632">
    <property type="entry name" value="MOLYBDATE-BINDING PERIPLASMIC PROTEIN"/>
    <property type="match status" value="1"/>
</dbReference>
<dbReference type="RefSeq" id="WP_068138487.1">
    <property type="nucleotide sequence ID" value="NZ_CP042914.1"/>
</dbReference>
<keyword evidence="2" id="KW-0479">Metal-binding</keyword>
<protein>
    <submittedName>
        <fullName evidence="5">Binding protein</fullName>
    </submittedName>
</protein>
<sequence precursor="true">MNRVLLLMVGSAASLALIFSTLMVGEQTSSNDPQRSLMLFCAASNRAVMEAIRADYEAEFGRKVEIQYGPSQTLLSSIEVTRAGDLFLPADDSYLEMASEKQLIAEVLPIARMQAVVAVKRNNPLAINTIADMSRDDVRLVLANPETAAVGKVVRDVLTKSGRWDALAGSAIALRTTVNEVANDVAIGAADAAIVYDAVLHTYDDLQYVELPELEPAASQISLGVIASTTQPQAALHFARYVSARDRGLKRYAEFGFRTEGGDQWSDVPELSMFAGSMLRPAIEETIAAFEQREGVKVHRVYNGCGVLVAQMKAGQHPDAYFACDTEFMDQVHDLFPQPVPVSQNELVLLVQKGNPKKIKSLRDLTRKDLRVGIGHEKQCAMGWITQNTFRESGIQKEVMPNVTVQSPTGDMLVNQMLTGSLDTAVVYLSNAAGAADSLDAIRIQDLPCSVATQPWAVAEESKHAELASRLFQRICSQSSQQTFAAEGFQWQANGSER</sequence>
<dbReference type="PANTHER" id="PTHR30632:SF0">
    <property type="entry name" value="SULFATE-BINDING PROTEIN"/>
    <property type="match status" value="1"/>
</dbReference>
<evidence type="ECO:0000256" key="4">
    <source>
        <dbReference type="SAM" id="SignalP"/>
    </source>
</evidence>
<dbReference type="KEGG" id="rul:UC8_11970"/>
<dbReference type="SUPFAM" id="SSF53850">
    <property type="entry name" value="Periplasmic binding protein-like II"/>
    <property type="match status" value="2"/>
</dbReference>
<gene>
    <name evidence="5" type="ORF">UC8_11970</name>
</gene>
<proteinExistence type="inferred from homology"/>
<evidence type="ECO:0000313" key="6">
    <source>
        <dbReference type="Proteomes" id="UP000325286"/>
    </source>
</evidence>
<dbReference type="GO" id="GO:0015689">
    <property type="term" value="P:molybdate ion transport"/>
    <property type="evidence" value="ECO:0007669"/>
    <property type="project" value="InterPro"/>
</dbReference>
<dbReference type="Proteomes" id="UP000325286">
    <property type="component" value="Chromosome"/>
</dbReference>
<dbReference type="NCBIfam" id="TIGR01256">
    <property type="entry name" value="modA"/>
    <property type="match status" value="1"/>
</dbReference>
<feature type="chain" id="PRO_5022742380" evidence="4">
    <location>
        <begin position="25"/>
        <end position="498"/>
    </location>
</feature>
<evidence type="ECO:0000256" key="2">
    <source>
        <dbReference type="ARBA" id="ARBA00022723"/>
    </source>
</evidence>
<keyword evidence="3 4" id="KW-0732">Signal</keyword>
<evidence type="ECO:0000313" key="5">
    <source>
        <dbReference type="EMBL" id="QEG39236.1"/>
    </source>
</evidence>
<comment type="similarity">
    <text evidence="1">Belongs to the bacterial solute-binding protein ModA family.</text>
</comment>
<dbReference type="GO" id="GO:0046872">
    <property type="term" value="F:metal ion binding"/>
    <property type="evidence" value="ECO:0007669"/>
    <property type="project" value="UniProtKB-KW"/>
</dbReference>
<dbReference type="InterPro" id="IPR050682">
    <property type="entry name" value="ModA/WtpA"/>
</dbReference>
<dbReference type="GO" id="GO:0030973">
    <property type="term" value="F:molybdate ion binding"/>
    <property type="evidence" value="ECO:0007669"/>
    <property type="project" value="TreeGrafter"/>
</dbReference>
<organism evidence="5 6">
    <name type="scientific">Roseimaritima ulvae</name>
    <dbReference type="NCBI Taxonomy" id="980254"/>
    <lineage>
        <taxon>Bacteria</taxon>
        <taxon>Pseudomonadati</taxon>
        <taxon>Planctomycetota</taxon>
        <taxon>Planctomycetia</taxon>
        <taxon>Pirellulales</taxon>
        <taxon>Pirellulaceae</taxon>
        <taxon>Roseimaritima</taxon>
    </lineage>
</organism>
<dbReference type="InterPro" id="IPR005950">
    <property type="entry name" value="ModA"/>
</dbReference>
<accession>A0A5B9QQB9</accession>
<evidence type="ECO:0000256" key="3">
    <source>
        <dbReference type="ARBA" id="ARBA00022729"/>
    </source>
</evidence>
<dbReference type="AlphaFoldDB" id="A0A5B9QQB9"/>
<dbReference type="Gene3D" id="3.40.190.10">
    <property type="entry name" value="Periplasmic binding protein-like II"/>
    <property type="match status" value="4"/>
</dbReference>
<dbReference type="OrthoDB" id="249482at2"/>
<name>A0A5B9QQB9_9BACT</name>
<keyword evidence="6" id="KW-1185">Reference proteome</keyword>